<feature type="signal peptide" evidence="11">
    <location>
        <begin position="1"/>
        <end position="22"/>
    </location>
</feature>
<feature type="domain" description="Porin" evidence="12">
    <location>
        <begin position="7"/>
        <end position="353"/>
    </location>
</feature>
<feature type="chain" id="PRO_5046462556" evidence="11">
    <location>
        <begin position="23"/>
        <end position="380"/>
    </location>
</feature>
<keyword evidence="3" id="KW-0813">Transport</keyword>
<dbReference type="InterPro" id="IPR023614">
    <property type="entry name" value="Porin_dom_sf"/>
</dbReference>
<dbReference type="Pfam" id="PF13609">
    <property type="entry name" value="Porin_4"/>
    <property type="match status" value="1"/>
</dbReference>
<reference evidence="13 14" key="1">
    <citation type="submission" date="2020-07" db="EMBL/GenBank/DDBJ databases">
        <title>Halophilic bacteria isolated from french cheeses.</title>
        <authorList>
            <person name="Kothe C.I."/>
            <person name="Farah-Kraiem B."/>
            <person name="Renault P."/>
            <person name="Dridi B."/>
        </authorList>
    </citation>
    <scope>NUCLEOTIDE SEQUENCE [LARGE SCALE GENOMIC DNA]</scope>
    <source>
        <strain evidence="13 14">FME16</strain>
    </source>
</reference>
<evidence type="ECO:0000256" key="10">
    <source>
        <dbReference type="ARBA" id="ARBA00023237"/>
    </source>
</evidence>
<evidence type="ECO:0000256" key="1">
    <source>
        <dbReference type="ARBA" id="ARBA00004571"/>
    </source>
</evidence>
<evidence type="ECO:0000256" key="8">
    <source>
        <dbReference type="ARBA" id="ARBA00023114"/>
    </source>
</evidence>
<keyword evidence="14" id="KW-1185">Reference proteome</keyword>
<dbReference type="InterPro" id="IPR050298">
    <property type="entry name" value="Gram-neg_bact_OMP"/>
</dbReference>
<keyword evidence="8" id="KW-0626">Porin</keyword>
<keyword evidence="10" id="KW-0998">Cell outer membrane</keyword>
<evidence type="ECO:0000256" key="2">
    <source>
        <dbReference type="ARBA" id="ARBA00011233"/>
    </source>
</evidence>
<protein>
    <submittedName>
        <fullName evidence="13">Porin</fullName>
    </submittedName>
</protein>
<organism evidence="13 14">
    <name type="scientific">Halomonas citrativorans</name>
    <dbReference type="NCBI Taxonomy" id="2742612"/>
    <lineage>
        <taxon>Bacteria</taxon>
        <taxon>Pseudomonadati</taxon>
        <taxon>Pseudomonadota</taxon>
        <taxon>Gammaproteobacteria</taxon>
        <taxon>Oceanospirillales</taxon>
        <taxon>Halomonadaceae</taxon>
        <taxon>Halomonas</taxon>
    </lineage>
</organism>
<dbReference type="InterPro" id="IPR033900">
    <property type="entry name" value="Gram_neg_porin_domain"/>
</dbReference>
<keyword evidence="4" id="KW-1134">Transmembrane beta strand</keyword>
<comment type="subcellular location">
    <subcellularLocation>
        <location evidence="1">Cell outer membrane</location>
        <topology evidence="1">Multi-pass membrane protein</topology>
    </subcellularLocation>
</comment>
<evidence type="ECO:0000256" key="4">
    <source>
        <dbReference type="ARBA" id="ARBA00022452"/>
    </source>
</evidence>
<name>A0ABR9FDB3_9GAMM</name>
<keyword evidence="6 11" id="KW-0732">Signal</keyword>
<keyword evidence="7" id="KW-0406">Ion transport</keyword>
<comment type="caution">
    <text evidence="13">The sequence shown here is derived from an EMBL/GenBank/DDBJ whole genome shotgun (WGS) entry which is preliminary data.</text>
</comment>
<evidence type="ECO:0000313" key="14">
    <source>
        <dbReference type="Proteomes" id="UP000754821"/>
    </source>
</evidence>
<dbReference type="EMBL" id="RRZC01000014">
    <property type="protein sequence ID" value="MBE0404475.1"/>
    <property type="molecule type" value="Genomic_DNA"/>
</dbReference>
<evidence type="ECO:0000256" key="3">
    <source>
        <dbReference type="ARBA" id="ARBA00022448"/>
    </source>
</evidence>
<proteinExistence type="predicted"/>
<evidence type="ECO:0000259" key="12">
    <source>
        <dbReference type="Pfam" id="PF13609"/>
    </source>
</evidence>
<evidence type="ECO:0000256" key="7">
    <source>
        <dbReference type="ARBA" id="ARBA00023065"/>
    </source>
</evidence>
<dbReference type="CDD" id="cd00342">
    <property type="entry name" value="gram_neg_porins"/>
    <property type="match status" value="1"/>
</dbReference>
<evidence type="ECO:0000256" key="9">
    <source>
        <dbReference type="ARBA" id="ARBA00023136"/>
    </source>
</evidence>
<dbReference type="RefSeq" id="WP_192527999.1">
    <property type="nucleotide sequence ID" value="NZ_RRZC01000014.1"/>
</dbReference>
<evidence type="ECO:0000313" key="13">
    <source>
        <dbReference type="EMBL" id="MBE0404475.1"/>
    </source>
</evidence>
<keyword evidence="9" id="KW-0472">Membrane</keyword>
<sequence>MKKTLLATAIIGALSATAAAQAATVYDQDGTKLDIYGRIGLGIEGGGSQYSDNTYIDSNGDLQGQRINRSGDFVNVGSRLGLRMSQAITSDMTAFGRLEWRFKANSQDAAGNGFDQLRQSYLGVQSQQYGTFQAGNFDSFYLQFVSSPFDVYINNGLHFAGNGKQSRGDSIGYYTPDLEGFTAFLQLKNYSERGYVEDPNAPLSSGQHRTTEQGNVIAPQGGVRYENGPVTVGLGFVEDVQRGGGNGEMMYGLIGQYQFTDQFSARLGYEGRGNSNSASYANYMENNPTKDNGYNTVGLGATYTTGPWAFTGDFYNINRDDGKDNSKAWSLGGYYKVSSAMDVFVEVNDNDAKAGNDRVGQQFDNLTDDAYWLTGVRYFF</sequence>
<dbReference type="SUPFAM" id="SSF56935">
    <property type="entry name" value="Porins"/>
    <property type="match status" value="1"/>
</dbReference>
<comment type="subunit">
    <text evidence="2">Homotrimer.</text>
</comment>
<gene>
    <name evidence="13" type="ORF">EI163_13080</name>
</gene>
<dbReference type="PANTHER" id="PTHR34501:SF9">
    <property type="entry name" value="MAJOR OUTER MEMBRANE PROTEIN P.IA"/>
    <property type="match status" value="1"/>
</dbReference>
<accession>A0ABR9FDB3</accession>
<dbReference type="Proteomes" id="UP000754821">
    <property type="component" value="Unassembled WGS sequence"/>
</dbReference>
<dbReference type="Gene3D" id="2.40.160.10">
    <property type="entry name" value="Porin"/>
    <property type="match status" value="1"/>
</dbReference>
<evidence type="ECO:0000256" key="6">
    <source>
        <dbReference type="ARBA" id="ARBA00022729"/>
    </source>
</evidence>
<dbReference type="PANTHER" id="PTHR34501">
    <property type="entry name" value="PROTEIN YDDL-RELATED"/>
    <property type="match status" value="1"/>
</dbReference>
<evidence type="ECO:0000256" key="11">
    <source>
        <dbReference type="SAM" id="SignalP"/>
    </source>
</evidence>
<evidence type="ECO:0000256" key="5">
    <source>
        <dbReference type="ARBA" id="ARBA00022692"/>
    </source>
</evidence>
<keyword evidence="5" id="KW-0812">Transmembrane</keyword>